<organism evidence="2 3">
    <name type="scientific">Marinoscillum furvescens DSM 4134</name>
    <dbReference type="NCBI Taxonomy" id="1122208"/>
    <lineage>
        <taxon>Bacteria</taxon>
        <taxon>Pseudomonadati</taxon>
        <taxon>Bacteroidota</taxon>
        <taxon>Cytophagia</taxon>
        <taxon>Cytophagales</taxon>
        <taxon>Reichenbachiellaceae</taxon>
        <taxon>Marinoscillum</taxon>
    </lineage>
</organism>
<dbReference type="OrthoDB" id="5572060at2"/>
<name>A0A3D9L2X5_MARFU</name>
<dbReference type="Proteomes" id="UP000256779">
    <property type="component" value="Unassembled WGS sequence"/>
</dbReference>
<evidence type="ECO:0000259" key="1">
    <source>
        <dbReference type="Pfam" id="PF14134"/>
    </source>
</evidence>
<comment type="caution">
    <text evidence="2">The sequence shown here is derived from an EMBL/GenBank/DDBJ whole genome shotgun (WGS) entry which is preliminary data.</text>
</comment>
<proteinExistence type="predicted"/>
<feature type="domain" description="DUF4301" evidence="1">
    <location>
        <begin position="4"/>
        <end position="510"/>
    </location>
</feature>
<evidence type="ECO:0000313" key="3">
    <source>
        <dbReference type="Proteomes" id="UP000256779"/>
    </source>
</evidence>
<evidence type="ECO:0000313" key="2">
    <source>
        <dbReference type="EMBL" id="RED98985.1"/>
    </source>
</evidence>
<reference evidence="2 3" key="1">
    <citation type="submission" date="2018-07" db="EMBL/GenBank/DDBJ databases">
        <title>Genomic Encyclopedia of Type Strains, Phase IV (KMG-IV): sequencing the most valuable type-strain genomes for metagenomic binning, comparative biology and taxonomic classification.</title>
        <authorList>
            <person name="Goeker M."/>
        </authorList>
    </citation>
    <scope>NUCLEOTIDE SEQUENCE [LARGE SCALE GENOMIC DNA]</scope>
    <source>
        <strain evidence="2 3">DSM 4134</strain>
    </source>
</reference>
<gene>
    <name evidence="2" type="ORF">C7460_109179</name>
</gene>
<sequence length="511" mass="56520">MFNDSDLKQIADHQLSEDLIDAQIEKFKNGFPPTKLVNPAVEGSGLIKLSPAEADAKAKFYEDNLNNLEVVKFVPASGAATRMFKTLFAFLLEYKGTDADYEKMKSDQSAGSVFTFFKELHKFAFYEDLKVAFEKATGKTLEEAHLKREYTQILEVLLTEKGLNYGSLPKGLLKFHQYGVTSRTPVEEHVVEGAQYAKDADGNVKIHFTVSPDHQQKFEAHVSEIKAAYEKEYGVIVSVSYSIQKPSTDTIAVDLQNEPFRNGDGSLLFRPAGHGALLENLNDIDADVVFLKNIDNVVPDNLKSETIRYKKVIAGILLDYQQRINAMLSDLSASTVDQAKGLLAEMGYQVSAAFAELSTDEQVAFVKSKLDRPLRVCGMVKSDGDPGGGPFWVKDTDGAVSLQVVETAQIDLTVADQNEVFGKATHFNPVDVVCMLKDKDGNKYDLMKHRDPATGFITQKSKDGKDLKAQELPGLWNGSMADWNTVFVEVPAVTFNPVKSVNDLLKPEHQG</sequence>
<dbReference type="SUPFAM" id="SSF53448">
    <property type="entry name" value="Nucleotide-diphospho-sugar transferases"/>
    <property type="match status" value="1"/>
</dbReference>
<keyword evidence="3" id="KW-1185">Reference proteome</keyword>
<dbReference type="EMBL" id="QREG01000009">
    <property type="protein sequence ID" value="RED98985.1"/>
    <property type="molecule type" value="Genomic_DNA"/>
</dbReference>
<dbReference type="AlphaFoldDB" id="A0A3D9L2X5"/>
<accession>A0A3D9L2X5</accession>
<dbReference type="Pfam" id="PF14134">
    <property type="entry name" value="DUF4301"/>
    <property type="match status" value="1"/>
</dbReference>
<dbReference type="RefSeq" id="WP_115868286.1">
    <property type="nucleotide sequence ID" value="NZ_QREG01000009.1"/>
</dbReference>
<dbReference type="InterPro" id="IPR029044">
    <property type="entry name" value="Nucleotide-diphossugar_trans"/>
</dbReference>
<protein>
    <submittedName>
        <fullName evidence="2">Uncharacterized protein DUF4301</fullName>
    </submittedName>
</protein>
<dbReference type="InterPro" id="IPR025393">
    <property type="entry name" value="DUF4301"/>
</dbReference>